<comment type="similarity">
    <text evidence="1">Belongs to the tannase family.</text>
</comment>
<dbReference type="Pfam" id="PF07519">
    <property type="entry name" value="Tannase"/>
    <property type="match status" value="1"/>
</dbReference>
<proteinExistence type="inferred from homology"/>
<dbReference type="InterPro" id="IPR029058">
    <property type="entry name" value="AB_hydrolase_fold"/>
</dbReference>
<accession>A0ABY9WYZ0</accession>
<dbReference type="RefSeq" id="WP_395805765.1">
    <property type="nucleotide sequence ID" value="NZ_CP043494.1"/>
</dbReference>
<keyword evidence="7" id="KW-1015">Disulfide bond</keyword>
<dbReference type="InterPro" id="IPR011118">
    <property type="entry name" value="Tannase/feruloyl_esterase"/>
</dbReference>
<evidence type="ECO:0000313" key="8">
    <source>
        <dbReference type="EMBL" id="WNG48355.1"/>
    </source>
</evidence>
<sequence length="514" mass="54265">MTFKASASPVRYKLPRSLSAAALLLTLGGCEDNPEPTPQPTPQTRCEGFRGKTLEEARITGAELVAASGQLPEYCKVTGTLPPSLDFEVRLPTVWNEKTVFAGGGGFDGSIPSTDVYTQKGYAAIASNGGHTGDVLDASFALDPQKLDDFAYLSTHRVLPIAKAIIQERYGKGSAKTYFEGCSNGGREALIEAQRWPEDFDGIIARAPAYNFVELLIAFNRNTRQLMKPGASLPSEKLQVLGKAVLDACDATDGVADGILSHPTACQFDPAVLQCAGAEQNDCLTAEQVASAKTIYSPTLLNGTTLYPGWPAGGEADPLGWDAWITGNGNATASAGGLFGSGLIKYFITRDPNYDPLTFDPNNWQPRINEMSALVSANNTDLGAFRTRGGKLILWHGGTDAAISLKGTAAYYEGVVQAAGGQAAADTFVEYFPAPGVNHCAGGAGADTVDLLTALENWVEKGVAPSQAGLVATKLDPQTGQSVLSRPLCKYPRYPKYKGSGDVNSADSFTCVDP</sequence>
<evidence type="ECO:0000256" key="2">
    <source>
        <dbReference type="ARBA" id="ARBA00022487"/>
    </source>
</evidence>
<name>A0ABY9WYZ0_9BACT</name>
<dbReference type="Proteomes" id="UP001611383">
    <property type="component" value="Chromosome"/>
</dbReference>
<evidence type="ECO:0000256" key="7">
    <source>
        <dbReference type="ARBA" id="ARBA00023157"/>
    </source>
</evidence>
<dbReference type="PROSITE" id="PS51257">
    <property type="entry name" value="PROKAR_LIPOPROTEIN"/>
    <property type="match status" value="1"/>
</dbReference>
<dbReference type="SUPFAM" id="SSF53474">
    <property type="entry name" value="alpha/beta-Hydrolases"/>
    <property type="match status" value="1"/>
</dbReference>
<dbReference type="Gene3D" id="3.40.50.1820">
    <property type="entry name" value="alpha/beta hydrolase"/>
    <property type="match status" value="1"/>
</dbReference>
<keyword evidence="9" id="KW-1185">Reference proteome</keyword>
<dbReference type="GO" id="GO:0016787">
    <property type="term" value="F:hydrolase activity"/>
    <property type="evidence" value="ECO:0007669"/>
    <property type="project" value="UniProtKB-KW"/>
</dbReference>
<keyword evidence="4" id="KW-0732">Signal</keyword>
<dbReference type="PANTHER" id="PTHR33938:SF15">
    <property type="entry name" value="FERULOYL ESTERASE B-RELATED"/>
    <property type="match status" value="1"/>
</dbReference>
<evidence type="ECO:0000256" key="5">
    <source>
        <dbReference type="ARBA" id="ARBA00022801"/>
    </source>
</evidence>
<evidence type="ECO:0000256" key="3">
    <source>
        <dbReference type="ARBA" id="ARBA00022723"/>
    </source>
</evidence>
<dbReference type="EMBL" id="CP043494">
    <property type="protein sequence ID" value="WNG48355.1"/>
    <property type="molecule type" value="Genomic_DNA"/>
</dbReference>
<reference evidence="8 9" key="1">
    <citation type="submission" date="2019-08" db="EMBL/GenBank/DDBJ databases">
        <title>Archangium and Cystobacter genomes.</title>
        <authorList>
            <person name="Chen I.-C.K."/>
            <person name="Wielgoss S."/>
        </authorList>
    </citation>
    <scope>NUCLEOTIDE SEQUENCE [LARGE SCALE GENOMIC DNA]</scope>
    <source>
        <strain evidence="8 9">Cbm 6</strain>
    </source>
</reference>
<keyword evidence="5 8" id="KW-0378">Hydrolase</keyword>
<keyword evidence="3" id="KW-0479">Metal-binding</keyword>
<evidence type="ECO:0000256" key="6">
    <source>
        <dbReference type="ARBA" id="ARBA00022837"/>
    </source>
</evidence>
<keyword evidence="6" id="KW-0106">Calcium</keyword>
<organism evidence="8 9">
    <name type="scientific">Archangium minus</name>
    <dbReference type="NCBI Taxonomy" id="83450"/>
    <lineage>
        <taxon>Bacteria</taxon>
        <taxon>Pseudomonadati</taxon>
        <taxon>Myxococcota</taxon>
        <taxon>Myxococcia</taxon>
        <taxon>Myxococcales</taxon>
        <taxon>Cystobacterineae</taxon>
        <taxon>Archangiaceae</taxon>
        <taxon>Archangium</taxon>
    </lineage>
</organism>
<evidence type="ECO:0000256" key="1">
    <source>
        <dbReference type="ARBA" id="ARBA00006249"/>
    </source>
</evidence>
<evidence type="ECO:0000313" key="9">
    <source>
        <dbReference type="Proteomes" id="UP001611383"/>
    </source>
</evidence>
<dbReference type="PANTHER" id="PTHR33938">
    <property type="entry name" value="FERULOYL ESTERASE B-RELATED"/>
    <property type="match status" value="1"/>
</dbReference>
<gene>
    <name evidence="8" type="ORF">F0U60_32685</name>
</gene>
<evidence type="ECO:0000256" key="4">
    <source>
        <dbReference type="ARBA" id="ARBA00022729"/>
    </source>
</evidence>
<protein>
    <submittedName>
        <fullName evidence="8">Tannase/feruloyl esterase family alpha/beta hydrolase</fullName>
    </submittedName>
</protein>
<keyword evidence="2" id="KW-0719">Serine esterase</keyword>